<dbReference type="eggNOG" id="ENOG502QUU9">
    <property type="taxonomic scope" value="Eukaryota"/>
</dbReference>
<proteinExistence type="inferred from homology"/>
<dbReference type="OMA" id="YKIEGCY"/>
<dbReference type="EMBL" id="GL377577">
    <property type="protein sequence ID" value="EFJ29505.1"/>
    <property type="molecule type" value="Genomic_DNA"/>
</dbReference>
<sequence>MTASSRTTMALNQVEGKAGVGLVPVVRHEFCAHDGMELILSKVEAWSWGNYTVTDGVGNFLITVEGRLSLRWTRTLLDSSGTRILKIHKKFMNPSIFDAFIDGEDGARRVFTVQSSLEAPASRFSLKVFLPVKGSEPDLSMDPDFKLEGAYFQNDYGIYCGERSIAQASRKPDASSFVLGCGAYTVAVFPGVDHVFVVALVLIMDELHLEASVGHDST</sequence>
<dbReference type="Gramene" id="EFJ29505">
    <property type="protein sequence ID" value="EFJ29505"/>
    <property type="gene ID" value="SELMODRAFT_410474"/>
</dbReference>
<gene>
    <name evidence="2" type="ORF">SELMODRAFT_410474</name>
</gene>
<dbReference type="OrthoDB" id="97518at2759"/>
<accession>D8REV5</accession>
<evidence type="ECO:0000313" key="3">
    <source>
        <dbReference type="Proteomes" id="UP000001514"/>
    </source>
</evidence>
<comment type="similarity">
    <text evidence="1">Belongs to the LOR family.</text>
</comment>
<dbReference type="PANTHER" id="PTHR31087">
    <property type="match status" value="1"/>
</dbReference>
<organism evidence="3">
    <name type="scientific">Selaginella moellendorffii</name>
    <name type="common">Spikemoss</name>
    <dbReference type="NCBI Taxonomy" id="88036"/>
    <lineage>
        <taxon>Eukaryota</taxon>
        <taxon>Viridiplantae</taxon>
        <taxon>Streptophyta</taxon>
        <taxon>Embryophyta</taxon>
        <taxon>Tracheophyta</taxon>
        <taxon>Lycopodiopsida</taxon>
        <taxon>Selaginellales</taxon>
        <taxon>Selaginellaceae</taxon>
        <taxon>Selaginella</taxon>
    </lineage>
</organism>
<dbReference type="FunCoup" id="D8REV5">
    <property type="interactions" value="68"/>
</dbReference>
<reference evidence="2 3" key="1">
    <citation type="journal article" date="2011" name="Science">
        <title>The Selaginella genome identifies genetic changes associated with the evolution of vascular plants.</title>
        <authorList>
            <person name="Banks J.A."/>
            <person name="Nishiyama T."/>
            <person name="Hasebe M."/>
            <person name="Bowman J.L."/>
            <person name="Gribskov M."/>
            <person name="dePamphilis C."/>
            <person name="Albert V.A."/>
            <person name="Aono N."/>
            <person name="Aoyama T."/>
            <person name="Ambrose B.A."/>
            <person name="Ashton N.W."/>
            <person name="Axtell M.J."/>
            <person name="Barker E."/>
            <person name="Barker M.S."/>
            <person name="Bennetzen J.L."/>
            <person name="Bonawitz N.D."/>
            <person name="Chapple C."/>
            <person name="Cheng C."/>
            <person name="Correa L.G."/>
            <person name="Dacre M."/>
            <person name="DeBarry J."/>
            <person name="Dreyer I."/>
            <person name="Elias M."/>
            <person name="Engstrom E.M."/>
            <person name="Estelle M."/>
            <person name="Feng L."/>
            <person name="Finet C."/>
            <person name="Floyd S.K."/>
            <person name="Frommer W.B."/>
            <person name="Fujita T."/>
            <person name="Gramzow L."/>
            <person name="Gutensohn M."/>
            <person name="Harholt J."/>
            <person name="Hattori M."/>
            <person name="Heyl A."/>
            <person name="Hirai T."/>
            <person name="Hiwatashi Y."/>
            <person name="Ishikawa M."/>
            <person name="Iwata M."/>
            <person name="Karol K.G."/>
            <person name="Koehler B."/>
            <person name="Kolukisaoglu U."/>
            <person name="Kubo M."/>
            <person name="Kurata T."/>
            <person name="Lalonde S."/>
            <person name="Li K."/>
            <person name="Li Y."/>
            <person name="Litt A."/>
            <person name="Lyons E."/>
            <person name="Manning G."/>
            <person name="Maruyama T."/>
            <person name="Michael T.P."/>
            <person name="Mikami K."/>
            <person name="Miyazaki S."/>
            <person name="Morinaga S."/>
            <person name="Murata T."/>
            <person name="Mueller-Roeber B."/>
            <person name="Nelson D.R."/>
            <person name="Obara M."/>
            <person name="Oguri Y."/>
            <person name="Olmstead R.G."/>
            <person name="Onodera N."/>
            <person name="Petersen B.L."/>
            <person name="Pils B."/>
            <person name="Prigge M."/>
            <person name="Rensing S.A."/>
            <person name="Riano-Pachon D.M."/>
            <person name="Roberts A.W."/>
            <person name="Sato Y."/>
            <person name="Scheller H.V."/>
            <person name="Schulz B."/>
            <person name="Schulz C."/>
            <person name="Shakirov E.V."/>
            <person name="Shibagaki N."/>
            <person name="Shinohara N."/>
            <person name="Shippen D.E."/>
            <person name="Soerensen I."/>
            <person name="Sotooka R."/>
            <person name="Sugimoto N."/>
            <person name="Sugita M."/>
            <person name="Sumikawa N."/>
            <person name="Tanurdzic M."/>
            <person name="Theissen G."/>
            <person name="Ulvskov P."/>
            <person name="Wakazuki S."/>
            <person name="Weng J.K."/>
            <person name="Willats W.W."/>
            <person name="Wipf D."/>
            <person name="Wolf P.G."/>
            <person name="Yang L."/>
            <person name="Zimmer A.D."/>
            <person name="Zhu Q."/>
            <person name="Mitros T."/>
            <person name="Hellsten U."/>
            <person name="Loque D."/>
            <person name="Otillar R."/>
            <person name="Salamov A."/>
            <person name="Schmutz J."/>
            <person name="Shapiro H."/>
            <person name="Lindquist E."/>
            <person name="Lucas S."/>
            <person name="Rokhsar D."/>
            <person name="Grigoriev I.V."/>
        </authorList>
    </citation>
    <scope>NUCLEOTIDE SEQUENCE [LARGE SCALE GENOMIC DNA]</scope>
</reference>
<evidence type="ECO:0000256" key="1">
    <source>
        <dbReference type="ARBA" id="ARBA00005437"/>
    </source>
</evidence>
<dbReference type="InterPro" id="IPR007612">
    <property type="entry name" value="LOR"/>
</dbReference>
<evidence type="ECO:0000313" key="2">
    <source>
        <dbReference type="EMBL" id="EFJ29505.1"/>
    </source>
</evidence>
<dbReference type="Proteomes" id="UP000001514">
    <property type="component" value="Unassembled WGS sequence"/>
</dbReference>
<dbReference type="PANTHER" id="PTHR31087:SF85">
    <property type="entry name" value="PROTEIN LURP-ONE-RELATED 7"/>
    <property type="match status" value="1"/>
</dbReference>
<dbReference type="InterPro" id="IPR038595">
    <property type="entry name" value="LOR_sf"/>
</dbReference>
<dbReference type="AlphaFoldDB" id="D8REV5"/>
<dbReference type="Gene3D" id="2.40.160.200">
    <property type="entry name" value="LURP1-related"/>
    <property type="match status" value="1"/>
</dbReference>
<dbReference type="InParanoid" id="D8REV5"/>
<dbReference type="STRING" id="88036.D8REV5"/>
<dbReference type="Pfam" id="PF04525">
    <property type="entry name" value="LOR"/>
    <property type="match status" value="1"/>
</dbReference>
<keyword evidence="3" id="KW-1185">Reference proteome</keyword>
<evidence type="ECO:0008006" key="4">
    <source>
        <dbReference type="Google" id="ProtNLM"/>
    </source>
</evidence>
<protein>
    <recommendedName>
        <fullName evidence="4">Tubby C-terminal domain-containing protein</fullName>
    </recommendedName>
</protein>
<dbReference type="SUPFAM" id="SSF54518">
    <property type="entry name" value="Tubby C-terminal domain-like"/>
    <property type="match status" value="1"/>
</dbReference>
<dbReference type="InterPro" id="IPR025659">
    <property type="entry name" value="Tubby-like_C"/>
</dbReference>
<dbReference type="KEGG" id="smo:SELMODRAFT_410474"/>
<dbReference type="HOGENOM" id="CLU_063146_5_3_1"/>
<name>D8REV5_SELML</name>